<accession>E0R989</accession>
<reference evidence="3 4" key="1">
    <citation type="journal article" date="2009" name="Environ. Microbiol.">
        <title>Dynamics of genome evolution in facultative symbionts of aphids.</title>
        <authorList>
            <person name="Degnan P.H."/>
            <person name="Leonardo T.E."/>
            <person name="Cass B.N."/>
            <person name="Hurwitz B."/>
            <person name="Stern D."/>
            <person name="Gibbs R.A."/>
            <person name="Richards S."/>
            <person name="Moran N.A."/>
        </authorList>
    </citation>
    <scope>NUCLEOTIDE SEQUENCE [LARGE SCALE GENOMIC DNA]</scope>
    <source>
        <strain evidence="3 4">LSR1</strain>
        <plasmid evidence="3">pRILSR1</plasmid>
    </source>
</reference>
<evidence type="ECO:0000313" key="4">
    <source>
        <dbReference type="Proteomes" id="UP000005726"/>
    </source>
</evidence>
<dbReference type="EMBL" id="CM000957">
    <property type="protein sequence ID" value="EFL92808.1"/>
    <property type="molecule type" value="Genomic_DNA"/>
</dbReference>
<dbReference type="GO" id="GO:1990238">
    <property type="term" value="F:double-stranded DNA endonuclease activity"/>
    <property type="evidence" value="ECO:0007669"/>
    <property type="project" value="TreeGrafter"/>
</dbReference>
<dbReference type="GO" id="GO:0006310">
    <property type="term" value="P:DNA recombination"/>
    <property type="evidence" value="ECO:0007669"/>
    <property type="project" value="TreeGrafter"/>
</dbReference>
<dbReference type="NCBIfam" id="TIGR01784">
    <property type="entry name" value="T_den_put_tspse"/>
    <property type="match status" value="1"/>
</dbReference>
<keyword evidence="3" id="KW-0614">Plasmid</keyword>
<dbReference type="InterPro" id="IPR006842">
    <property type="entry name" value="Transposase_31"/>
</dbReference>
<keyword evidence="4" id="KW-1185">Reference proteome</keyword>
<comment type="similarity">
    <text evidence="1">Belongs to the Rpn/YhgA-like nuclease family.</text>
</comment>
<dbReference type="InterPro" id="IPR010106">
    <property type="entry name" value="RpnA"/>
</dbReference>
<evidence type="ECO:0000259" key="2">
    <source>
        <dbReference type="Pfam" id="PF04754"/>
    </source>
</evidence>
<dbReference type="Pfam" id="PF04754">
    <property type="entry name" value="Transposase_31"/>
    <property type="match status" value="1"/>
</dbReference>
<dbReference type="HOGENOM" id="CLU_059548_1_0_6"/>
<proteinExistence type="inferred from homology"/>
<organism evidence="3 4">
    <name type="scientific">Candidatus Regiella insecticola LSR1</name>
    <dbReference type="NCBI Taxonomy" id="663321"/>
    <lineage>
        <taxon>Bacteria</taxon>
        <taxon>Pseudomonadati</taxon>
        <taxon>Pseudomonadota</taxon>
        <taxon>Gammaproteobacteria</taxon>
        <taxon>Enterobacterales</taxon>
        <taxon>Enterobacteriaceae</taxon>
        <taxon>aphid secondary symbionts</taxon>
        <taxon>Candidatus Regiella</taxon>
    </lineage>
</organism>
<dbReference type="PANTHER" id="PTHR34611">
    <property type="match status" value="1"/>
</dbReference>
<dbReference type="PANTHER" id="PTHR34611:SF2">
    <property type="entry name" value="INACTIVE RECOMBINATION-PROMOTING NUCLEASE-LIKE PROTEIN RPNE-RELATED"/>
    <property type="match status" value="1"/>
</dbReference>
<protein>
    <submittedName>
        <fullName evidence="3">Transposase</fullName>
    </submittedName>
</protein>
<evidence type="ECO:0000256" key="1">
    <source>
        <dbReference type="ARBA" id="ARBA00009787"/>
    </source>
</evidence>
<name>E0R989_9ENTR</name>
<sequence length="324" mass="37808">MTEVSHPHDSFFKRSLQEKKIMMDWCQAHLPEKMLPFIDLSTLSMVSNEFINWPNKLHSDIVYSCQMYHQLGYLYLSAEHQSTPDEMMAFRILEYVINIMASHLRQGHPKLPMVLPLVLYHGNSSPYPHSNEIWACFENPELAKKWALGTFELIDLTVQSNEEIYKHGCALGMEYFFKHQRSKKPAVFWVEKLLREDKLTRIREEIGFKYIIDLVKYNLYSCGNKADPEELEKLLSLWKKYIPQTEEEIMTFAEQLEAKGIQKGKQEGYQQGKQEGYQQGKQEATRQLAKQLLSNGVQYSVVKISTGLTDKELKSLSQKNNQND</sequence>
<dbReference type="Proteomes" id="UP000005726">
    <property type="component" value="Plasmid pRILSR1"/>
</dbReference>
<dbReference type="InterPro" id="IPR051699">
    <property type="entry name" value="Rpn/YhgA-like_nuclease"/>
</dbReference>
<dbReference type="RefSeq" id="WP_006703982.1">
    <property type="nucleotide sequence ID" value="NZ_CAWLGB010000173.1"/>
</dbReference>
<dbReference type="AlphaFoldDB" id="E0R989"/>
<gene>
    <name evidence="3" type="ORF">REG_p0004</name>
</gene>
<feature type="domain" description="Transposase (putative) YhgA-like" evidence="2">
    <location>
        <begin position="7"/>
        <end position="188"/>
    </location>
</feature>
<geneLocation type="plasmid" evidence="3 4">
    <name>pRILSR1</name>
</geneLocation>
<evidence type="ECO:0000313" key="3">
    <source>
        <dbReference type="EMBL" id="EFL92808.1"/>
    </source>
</evidence>
<dbReference type="eggNOG" id="COG5464">
    <property type="taxonomic scope" value="Bacteria"/>
</dbReference>